<gene>
    <name evidence="1" type="ORF">ENP47_12195</name>
</gene>
<dbReference type="Pfam" id="PF05168">
    <property type="entry name" value="HEPN"/>
    <property type="match status" value="1"/>
</dbReference>
<dbReference type="EMBL" id="DSJL01000011">
    <property type="protein sequence ID" value="HEF66338.1"/>
    <property type="molecule type" value="Genomic_DNA"/>
</dbReference>
<name>A0A7C1XF80_THERO</name>
<dbReference type="Gene3D" id="1.20.120.330">
    <property type="entry name" value="Nucleotidyltransferases domain 2"/>
    <property type="match status" value="1"/>
</dbReference>
<dbReference type="SUPFAM" id="SSF81593">
    <property type="entry name" value="Nucleotidyltransferase substrate binding subunit/domain"/>
    <property type="match status" value="1"/>
</dbReference>
<dbReference type="AlphaFoldDB" id="A0A7C1XF80"/>
<accession>A0A7C1XF80</accession>
<sequence>MSVEKRRAEAGRWLRQAEDDLEAARALRDARKYAQACFFAQQAAEKALKALWYAADLDPWGHSVTRLIDELPPELRSSLESLRQAALALDKLYIPTRYPDALGVLTPAEAYTLAEAERAIADAQSILAAVHAALA</sequence>
<evidence type="ECO:0000313" key="1">
    <source>
        <dbReference type="EMBL" id="HEF66338.1"/>
    </source>
</evidence>
<dbReference type="InterPro" id="IPR007842">
    <property type="entry name" value="HEPN_dom"/>
</dbReference>
<organism evidence="1">
    <name type="scientific">Thermomicrobium roseum</name>
    <dbReference type="NCBI Taxonomy" id="500"/>
    <lineage>
        <taxon>Bacteria</taxon>
        <taxon>Pseudomonadati</taxon>
        <taxon>Thermomicrobiota</taxon>
        <taxon>Thermomicrobia</taxon>
        <taxon>Thermomicrobiales</taxon>
        <taxon>Thermomicrobiaceae</taxon>
        <taxon>Thermomicrobium</taxon>
    </lineage>
</organism>
<proteinExistence type="predicted"/>
<reference evidence="1" key="1">
    <citation type="journal article" date="2020" name="mSystems">
        <title>Genome- and Community-Level Interaction Insights into Carbon Utilization and Element Cycling Functions of Hydrothermarchaeota in Hydrothermal Sediment.</title>
        <authorList>
            <person name="Zhou Z."/>
            <person name="Liu Y."/>
            <person name="Xu W."/>
            <person name="Pan J."/>
            <person name="Luo Z.H."/>
            <person name="Li M."/>
        </authorList>
    </citation>
    <scope>NUCLEOTIDE SEQUENCE [LARGE SCALE GENOMIC DNA]</scope>
    <source>
        <strain evidence="1">SpSt-222</strain>
    </source>
</reference>
<dbReference type="SMART" id="SM00748">
    <property type="entry name" value="HEPN"/>
    <property type="match status" value="1"/>
</dbReference>
<comment type="caution">
    <text evidence="1">The sequence shown here is derived from an EMBL/GenBank/DDBJ whole genome shotgun (WGS) entry which is preliminary data.</text>
</comment>
<protein>
    <submittedName>
        <fullName evidence="1">HEPN domain-containing protein</fullName>
    </submittedName>
</protein>
<dbReference type="PROSITE" id="PS50910">
    <property type="entry name" value="HEPN"/>
    <property type="match status" value="1"/>
</dbReference>